<name>A0ABP9PHC9_9BACT</name>
<evidence type="ECO:0000256" key="1">
    <source>
        <dbReference type="SAM" id="MobiDB-lite"/>
    </source>
</evidence>
<evidence type="ECO:0000313" key="3">
    <source>
        <dbReference type="Proteomes" id="UP001499852"/>
    </source>
</evidence>
<accession>A0ABP9PHC9</accession>
<organism evidence="2 3">
    <name type="scientific">Prosthecobacter algae</name>
    <dbReference type="NCBI Taxonomy" id="1144682"/>
    <lineage>
        <taxon>Bacteria</taxon>
        <taxon>Pseudomonadati</taxon>
        <taxon>Verrucomicrobiota</taxon>
        <taxon>Verrucomicrobiia</taxon>
        <taxon>Verrucomicrobiales</taxon>
        <taxon>Verrucomicrobiaceae</taxon>
        <taxon>Prosthecobacter</taxon>
    </lineage>
</organism>
<feature type="region of interest" description="Disordered" evidence="1">
    <location>
        <begin position="1"/>
        <end position="35"/>
    </location>
</feature>
<dbReference type="EMBL" id="BAABIA010000009">
    <property type="protein sequence ID" value="GAA5146528.1"/>
    <property type="molecule type" value="Genomic_DNA"/>
</dbReference>
<keyword evidence="3" id="KW-1185">Reference proteome</keyword>
<dbReference type="Proteomes" id="UP001499852">
    <property type="component" value="Unassembled WGS sequence"/>
</dbReference>
<reference evidence="3" key="1">
    <citation type="journal article" date="2019" name="Int. J. Syst. Evol. Microbiol.">
        <title>The Global Catalogue of Microorganisms (GCM) 10K type strain sequencing project: providing services to taxonomists for standard genome sequencing and annotation.</title>
        <authorList>
            <consortium name="The Broad Institute Genomics Platform"/>
            <consortium name="The Broad Institute Genome Sequencing Center for Infectious Disease"/>
            <person name="Wu L."/>
            <person name="Ma J."/>
        </authorList>
    </citation>
    <scope>NUCLEOTIDE SEQUENCE [LARGE SCALE GENOMIC DNA]</scope>
    <source>
        <strain evidence="3">JCM 18053</strain>
    </source>
</reference>
<protein>
    <submittedName>
        <fullName evidence="2">Uncharacterized protein</fullName>
    </submittedName>
</protein>
<sequence length="239" mass="25337">MSGLAQENAVEPDASSPDQAGAESPISTPPTAAEVLSEEVIPKAFENARYQETWKKNPFLLITNTPSGPIIDWSNDWALAGMYKSTTGKITISVQNKQTAEFKRVTSDGDAKSEFKLVSANFNRNRNEASVELEKDGKKATLKYDDNLTSRPVTVSNTFKAPGAGQPGAVQGNPNLRPPQPGQPNQPVNVTPPRGAILPGAVPAANTPNTGVPAASSPPTISRRRQLIPAPVVPPAQPQ</sequence>
<evidence type="ECO:0000313" key="2">
    <source>
        <dbReference type="EMBL" id="GAA5146528.1"/>
    </source>
</evidence>
<gene>
    <name evidence="2" type="ORF">GCM10023213_39740</name>
</gene>
<feature type="region of interest" description="Disordered" evidence="1">
    <location>
        <begin position="157"/>
        <end position="239"/>
    </location>
</feature>
<feature type="compositionally biased region" description="Low complexity" evidence="1">
    <location>
        <begin position="185"/>
        <end position="194"/>
    </location>
</feature>
<feature type="compositionally biased region" description="Low complexity" evidence="1">
    <location>
        <begin position="161"/>
        <end position="175"/>
    </location>
</feature>
<proteinExistence type="predicted"/>
<dbReference type="RefSeq" id="WP_345738155.1">
    <property type="nucleotide sequence ID" value="NZ_BAABIA010000009.1"/>
</dbReference>
<comment type="caution">
    <text evidence="2">The sequence shown here is derived from an EMBL/GenBank/DDBJ whole genome shotgun (WGS) entry which is preliminary data.</text>
</comment>